<evidence type="ECO:0000313" key="3">
    <source>
        <dbReference type="Proteomes" id="UP001589896"/>
    </source>
</evidence>
<comment type="caution">
    <text evidence="2">The sequence shown here is derived from an EMBL/GenBank/DDBJ whole genome shotgun (WGS) entry which is preliminary data.</text>
</comment>
<feature type="compositionally biased region" description="Polar residues" evidence="1">
    <location>
        <begin position="1"/>
        <end position="16"/>
    </location>
</feature>
<evidence type="ECO:0000256" key="1">
    <source>
        <dbReference type="SAM" id="MobiDB-lite"/>
    </source>
</evidence>
<sequence>MNNDRNNSASGANNGQREQDRELPNREGDPRKRGQQDLRTMGEAEDGLRKDDPSRAPESGTP</sequence>
<feature type="region of interest" description="Disordered" evidence="1">
    <location>
        <begin position="1"/>
        <end position="62"/>
    </location>
</feature>
<accession>A0ABV6RJG6</accession>
<gene>
    <name evidence="2" type="ORF">ACFFGH_04570</name>
</gene>
<evidence type="ECO:0000313" key="2">
    <source>
        <dbReference type="EMBL" id="MFC0677129.1"/>
    </source>
</evidence>
<dbReference type="RefSeq" id="WP_386665219.1">
    <property type="nucleotide sequence ID" value="NZ_JBHLTG010000001.1"/>
</dbReference>
<dbReference type="EMBL" id="JBHLTG010000001">
    <property type="protein sequence ID" value="MFC0677129.1"/>
    <property type="molecule type" value="Genomic_DNA"/>
</dbReference>
<proteinExistence type="predicted"/>
<reference evidence="2 3" key="1">
    <citation type="submission" date="2024-09" db="EMBL/GenBank/DDBJ databases">
        <authorList>
            <person name="Sun Q."/>
            <person name="Mori K."/>
        </authorList>
    </citation>
    <scope>NUCLEOTIDE SEQUENCE [LARGE SCALE GENOMIC DNA]</scope>
    <source>
        <strain evidence="2 3">KCTC 23076</strain>
    </source>
</reference>
<name>A0ABV6RJG6_9GAMM</name>
<feature type="compositionally biased region" description="Basic and acidic residues" evidence="1">
    <location>
        <begin position="17"/>
        <end position="55"/>
    </location>
</feature>
<organism evidence="2 3">
    <name type="scientific">Lysobacter korlensis</name>
    <dbReference type="NCBI Taxonomy" id="553636"/>
    <lineage>
        <taxon>Bacteria</taxon>
        <taxon>Pseudomonadati</taxon>
        <taxon>Pseudomonadota</taxon>
        <taxon>Gammaproteobacteria</taxon>
        <taxon>Lysobacterales</taxon>
        <taxon>Lysobacteraceae</taxon>
        <taxon>Lysobacter</taxon>
    </lineage>
</organism>
<protein>
    <submittedName>
        <fullName evidence="2">Uncharacterized protein</fullName>
    </submittedName>
</protein>
<dbReference type="Proteomes" id="UP001589896">
    <property type="component" value="Unassembled WGS sequence"/>
</dbReference>
<keyword evidence="3" id="KW-1185">Reference proteome</keyword>